<dbReference type="PANTHER" id="PTHR21089">
    <property type="entry name" value="SHIKIMATE DEHYDROGENASE"/>
    <property type="match status" value="1"/>
</dbReference>
<dbReference type="RefSeq" id="WP_039311264.1">
    <property type="nucleotide sequence ID" value="NZ_CP006905.1"/>
</dbReference>
<dbReference type="EMBL" id="CP006905">
    <property type="protein sequence ID" value="AIY82688.1"/>
    <property type="molecule type" value="Genomic_DNA"/>
</dbReference>
<dbReference type="GO" id="GO:0009423">
    <property type="term" value="P:chorismate biosynthetic process"/>
    <property type="evidence" value="ECO:0007669"/>
    <property type="project" value="UniProtKB-UniRule"/>
</dbReference>
<accession>A0A0A7FT08</accession>
<keyword evidence="4 7" id="KW-0521">NADP</keyword>
<feature type="binding site" evidence="7">
    <location>
        <position position="101"/>
    </location>
    <ligand>
        <name>shikimate</name>
        <dbReference type="ChEBI" id="CHEBI:36208"/>
    </ligand>
</feature>
<dbReference type="InterPro" id="IPR046346">
    <property type="entry name" value="Aminoacid_DH-like_N_sf"/>
</dbReference>
<dbReference type="CDD" id="cd01065">
    <property type="entry name" value="NAD_bind_Shikimate_DH"/>
    <property type="match status" value="1"/>
</dbReference>
<evidence type="ECO:0000256" key="6">
    <source>
        <dbReference type="ARBA" id="ARBA00023141"/>
    </source>
</evidence>
<sequence length="267" mass="30531">MEFFGLIGEKLSHSLSSEIHEDVFKFLNVNCAYKLFEIEKKNISKIWDALRVLSIRGINVTIPYKEVIMDGLDEISEEAKKIGAVNTVFNKNGKLIGYNTDYYGFKYMLLDKNINVKDKRAVILGTGGASKAVLACLLDLGAEEIILVSRSKKENRYKDKIKYITYDELKDIKGEVIINTTPVGMYPNILESPVSKDIINNFNSVVDIIYNPLETEFLKYGRELNKVTCGGLMMLVVQAIYAEEIWQERRIDKKVILNIYNKLSEKF</sequence>
<comment type="function">
    <text evidence="7">Involved in the biosynthesis of the chorismate, which leads to the biosynthesis of aromatic amino acids. Catalyzes the reversible NADPH linked reduction of 3-dehydroshikimate (DHSA) to yield shikimate (SA).</text>
</comment>
<gene>
    <name evidence="7 9" type="primary">aroE</name>
    <name evidence="9" type="ORF">U729_419</name>
</gene>
<comment type="similarity">
    <text evidence="7">Belongs to the shikimate dehydrogenase family.</text>
</comment>
<feature type="binding site" evidence="7">
    <location>
        <position position="61"/>
    </location>
    <ligand>
        <name>shikimate</name>
        <dbReference type="ChEBI" id="CHEBI:36208"/>
    </ligand>
</feature>
<keyword evidence="10" id="KW-1185">Reference proteome</keyword>
<dbReference type="GO" id="GO:0008652">
    <property type="term" value="P:amino acid biosynthetic process"/>
    <property type="evidence" value="ECO:0007669"/>
    <property type="project" value="UniProtKB-KW"/>
</dbReference>
<dbReference type="UniPathway" id="UPA00053">
    <property type="reaction ID" value="UER00087"/>
</dbReference>
<dbReference type="AlphaFoldDB" id="A0A0A7FT08"/>
<dbReference type="GO" id="GO:0019632">
    <property type="term" value="P:shikimate metabolic process"/>
    <property type="evidence" value="ECO:0007669"/>
    <property type="project" value="InterPro"/>
</dbReference>
<dbReference type="Gene3D" id="3.40.50.720">
    <property type="entry name" value="NAD(P)-binding Rossmann-like Domain"/>
    <property type="match status" value="1"/>
</dbReference>
<dbReference type="NCBIfam" id="TIGR00507">
    <property type="entry name" value="aroE"/>
    <property type="match status" value="1"/>
</dbReference>
<dbReference type="EC" id="1.1.1.25" evidence="2 7"/>
<keyword evidence="3 7" id="KW-0028">Amino-acid biosynthesis</keyword>
<dbReference type="STRING" id="1561.NPD11_2586"/>
<feature type="binding site" evidence="7">
    <location>
        <position position="208"/>
    </location>
    <ligand>
        <name>NADP(+)</name>
        <dbReference type="ChEBI" id="CHEBI:58349"/>
    </ligand>
</feature>
<feature type="binding site" evidence="7">
    <location>
        <position position="231"/>
    </location>
    <ligand>
        <name>NADP(+)</name>
        <dbReference type="ChEBI" id="CHEBI:58349"/>
    </ligand>
</feature>
<dbReference type="Proteomes" id="UP000030635">
    <property type="component" value="Chromosome"/>
</dbReference>
<dbReference type="SUPFAM" id="SSF53223">
    <property type="entry name" value="Aminoacid dehydrogenase-like, N-terminal domain"/>
    <property type="match status" value="1"/>
</dbReference>
<dbReference type="GO" id="GO:0004764">
    <property type="term" value="F:shikimate 3-dehydrogenase (NADP+) activity"/>
    <property type="evidence" value="ECO:0007669"/>
    <property type="project" value="UniProtKB-UniRule"/>
</dbReference>
<evidence type="ECO:0000256" key="4">
    <source>
        <dbReference type="ARBA" id="ARBA00022857"/>
    </source>
</evidence>
<comment type="caution">
    <text evidence="7">Lacks conserved residue(s) required for the propagation of feature annotation.</text>
</comment>
<evidence type="ECO:0000256" key="1">
    <source>
        <dbReference type="ARBA" id="ARBA00004871"/>
    </source>
</evidence>
<feature type="active site" description="Proton acceptor" evidence="7">
    <location>
        <position position="65"/>
    </location>
</feature>
<comment type="subunit">
    <text evidence="7">Homodimer.</text>
</comment>
<dbReference type="GO" id="GO:0009073">
    <property type="term" value="P:aromatic amino acid family biosynthetic process"/>
    <property type="evidence" value="ECO:0007669"/>
    <property type="project" value="UniProtKB-KW"/>
</dbReference>
<dbReference type="eggNOG" id="COG0169">
    <property type="taxonomic scope" value="Bacteria"/>
</dbReference>
<dbReference type="HAMAP" id="MF_00222">
    <property type="entry name" value="Shikimate_DH_AroE"/>
    <property type="match status" value="1"/>
</dbReference>
<dbReference type="InterPro" id="IPR036291">
    <property type="entry name" value="NAD(P)-bd_dom_sf"/>
</dbReference>
<keyword evidence="5 7" id="KW-0560">Oxidoreductase</keyword>
<reference evidence="9 10" key="1">
    <citation type="journal article" date="2015" name="Infect. Genet. Evol.">
        <title>Genomic sequences of six botulinum neurotoxin-producing strains representing three clostridial species illustrate the mobility and diversity of botulinum neurotoxin genes.</title>
        <authorList>
            <person name="Smith T.J."/>
            <person name="Hill K.K."/>
            <person name="Xie G."/>
            <person name="Foley B.T."/>
            <person name="Williamson C.H."/>
            <person name="Foster J.T."/>
            <person name="Johnson S.L."/>
            <person name="Chertkov O."/>
            <person name="Teshima H."/>
            <person name="Gibbons H.S."/>
            <person name="Johnsky L.A."/>
            <person name="Karavis M.A."/>
            <person name="Smith L.A."/>
        </authorList>
    </citation>
    <scope>NUCLEOTIDE SEQUENCE [LARGE SCALE GENOMIC DNA]</scope>
    <source>
        <strain evidence="9">Sullivan</strain>
    </source>
</reference>
<dbReference type="InterPro" id="IPR013708">
    <property type="entry name" value="Shikimate_DH-bd_N"/>
</dbReference>
<feature type="binding site" evidence="7">
    <location>
        <position position="210"/>
    </location>
    <ligand>
        <name>shikimate</name>
        <dbReference type="ChEBI" id="CHEBI:36208"/>
    </ligand>
</feature>
<keyword evidence="6 7" id="KW-0057">Aromatic amino acid biosynthesis</keyword>
<feature type="binding site" evidence="7">
    <location>
        <position position="77"/>
    </location>
    <ligand>
        <name>NADP(+)</name>
        <dbReference type="ChEBI" id="CHEBI:58349"/>
    </ligand>
</feature>
<feature type="binding site" evidence="7">
    <location>
        <position position="238"/>
    </location>
    <ligand>
        <name>shikimate</name>
        <dbReference type="ChEBI" id="CHEBI:36208"/>
    </ligand>
</feature>
<dbReference type="InterPro" id="IPR022893">
    <property type="entry name" value="Shikimate_DH_fam"/>
</dbReference>
<evidence type="ECO:0000256" key="3">
    <source>
        <dbReference type="ARBA" id="ARBA00022605"/>
    </source>
</evidence>
<dbReference type="PANTHER" id="PTHR21089:SF1">
    <property type="entry name" value="BIFUNCTIONAL 3-DEHYDROQUINATE DEHYDRATASE_SHIKIMATE DEHYDROGENASE, CHLOROPLASTIC"/>
    <property type="match status" value="1"/>
</dbReference>
<organism evidence="9 10">
    <name type="scientific">Clostridium baratii str. Sullivan</name>
    <dbReference type="NCBI Taxonomy" id="1415775"/>
    <lineage>
        <taxon>Bacteria</taxon>
        <taxon>Bacillati</taxon>
        <taxon>Bacillota</taxon>
        <taxon>Clostridia</taxon>
        <taxon>Eubacteriales</taxon>
        <taxon>Clostridiaceae</taxon>
        <taxon>Clostridium</taxon>
    </lineage>
</organism>
<dbReference type="Pfam" id="PF08501">
    <property type="entry name" value="Shikimate_dh_N"/>
    <property type="match status" value="1"/>
</dbReference>
<comment type="pathway">
    <text evidence="1 7">Metabolic intermediate biosynthesis; chorismate biosynthesis; chorismate from D-erythrose 4-phosphate and phosphoenolpyruvate: step 4/7.</text>
</comment>
<feature type="binding site" evidence="7">
    <location>
        <position position="86"/>
    </location>
    <ligand>
        <name>shikimate</name>
        <dbReference type="ChEBI" id="CHEBI:36208"/>
    </ligand>
</feature>
<feature type="binding site" evidence="7">
    <location>
        <begin position="14"/>
        <end position="16"/>
    </location>
    <ligand>
        <name>shikimate</name>
        <dbReference type="ChEBI" id="CHEBI:36208"/>
    </ligand>
</feature>
<evidence type="ECO:0000256" key="7">
    <source>
        <dbReference type="HAMAP-Rule" id="MF_00222"/>
    </source>
</evidence>
<evidence type="ECO:0000256" key="5">
    <source>
        <dbReference type="ARBA" id="ARBA00023002"/>
    </source>
</evidence>
<dbReference type="OrthoDB" id="9792692at2"/>
<dbReference type="KEGG" id="cbv:U729_419"/>
<dbReference type="HOGENOM" id="CLU_044063_4_1_9"/>
<evidence type="ECO:0000256" key="2">
    <source>
        <dbReference type="ARBA" id="ARBA00012962"/>
    </source>
</evidence>
<evidence type="ECO:0000313" key="10">
    <source>
        <dbReference type="Proteomes" id="UP000030635"/>
    </source>
</evidence>
<proteinExistence type="inferred from homology"/>
<evidence type="ECO:0000259" key="8">
    <source>
        <dbReference type="Pfam" id="PF08501"/>
    </source>
</evidence>
<protein>
    <recommendedName>
        <fullName evidence="2 7">Shikimate dehydrogenase (NADP(+))</fullName>
        <shortName evidence="7">SDH</shortName>
        <ecNumber evidence="2 7">1.1.1.25</ecNumber>
    </recommendedName>
</protein>
<name>A0A0A7FT08_9CLOT</name>
<feature type="domain" description="Shikimate dehydrogenase substrate binding N-terminal" evidence="8">
    <location>
        <begin position="6"/>
        <end position="88"/>
    </location>
</feature>
<dbReference type="Gene3D" id="3.40.50.10860">
    <property type="entry name" value="Leucine Dehydrogenase, chain A, domain 1"/>
    <property type="match status" value="1"/>
</dbReference>
<comment type="catalytic activity">
    <reaction evidence="7">
        <text>shikimate + NADP(+) = 3-dehydroshikimate + NADPH + H(+)</text>
        <dbReference type="Rhea" id="RHEA:17737"/>
        <dbReference type="ChEBI" id="CHEBI:15378"/>
        <dbReference type="ChEBI" id="CHEBI:16630"/>
        <dbReference type="ChEBI" id="CHEBI:36208"/>
        <dbReference type="ChEBI" id="CHEBI:57783"/>
        <dbReference type="ChEBI" id="CHEBI:58349"/>
        <dbReference type="EC" id="1.1.1.25"/>
    </reaction>
</comment>
<evidence type="ECO:0000313" key="9">
    <source>
        <dbReference type="EMBL" id="AIY82688.1"/>
    </source>
</evidence>
<dbReference type="GO" id="GO:0005829">
    <property type="term" value="C:cytosol"/>
    <property type="evidence" value="ECO:0007669"/>
    <property type="project" value="TreeGrafter"/>
</dbReference>
<dbReference type="InterPro" id="IPR011342">
    <property type="entry name" value="Shikimate_DH"/>
</dbReference>
<dbReference type="SUPFAM" id="SSF51735">
    <property type="entry name" value="NAD(P)-binding Rossmann-fold domains"/>
    <property type="match status" value="1"/>
</dbReference>
<dbReference type="GO" id="GO:0050661">
    <property type="term" value="F:NADP binding"/>
    <property type="evidence" value="ECO:0007669"/>
    <property type="project" value="InterPro"/>
</dbReference>